<evidence type="ECO:0000256" key="4">
    <source>
        <dbReference type="ARBA" id="ARBA00022989"/>
    </source>
</evidence>
<evidence type="ECO:0000259" key="7">
    <source>
        <dbReference type="Pfam" id="PF00482"/>
    </source>
</evidence>
<accession>A0A1W2DQ85</accession>
<gene>
    <name evidence="8" type="ORF">SAMN05661093_03702</name>
</gene>
<keyword evidence="3 6" id="KW-0812">Transmembrane</keyword>
<dbReference type="Pfam" id="PF00482">
    <property type="entry name" value="T2SSF"/>
    <property type="match status" value="1"/>
</dbReference>
<dbReference type="AlphaFoldDB" id="A0A1W2DQ85"/>
<feature type="domain" description="Type II secretion system protein GspF" evidence="7">
    <location>
        <begin position="98"/>
        <end position="216"/>
    </location>
</feature>
<evidence type="ECO:0000256" key="1">
    <source>
        <dbReference type="ARBA" id="ARBA00004651"/>
    </source>
</evidence>
<keyword evidence="4 6" id="KW-1133">Transmembrane helix</keyword>
<dbReference type="Proteomes" id="UP000192674">
    <property type="component" value="Unassembled WGS sequence"/>
</dbReference>
<feature type="transmembrane region" description="Helical" evidence="6">
    <location>
        <begin position="44"/>
        <end position="77"/>
    </location>
</feature>
<dbReference type="PANTHER" id="PTHR35007">
    <property type="entry name" value="INTEGRAL MEMBRANE PROTEIN-RELATED"/>
    <property type="match status" value="1"/>
</dbReference>
<feature type="transmembrane region" description="Helical" evidence="6">
    <location>
        <begin position="200"/>
        <end position="224"/>
    </location>
</feature>
<dbReference type="EMBL" id="FWXV01000002">
    <property type="protein sequence ID" value="SMC99627.1"/>
    <property type="molecule type" value="Genomic_DNA"/>
</dbReference>
<dbReference type="PANTHER" id="PTHR35007:SF3">
    <property type="entry name" value="POSSIBLE CONSERVED ALANINE RICH MEMBRANE PROTEIN"/>
    <property type="match status" value="1"/>
</dbReference>
<keyword evidence="2" id="KW-1003">Cell membrane</keyword>
<organism evidence="8 9">
    <name type="scientific">Kibdelosporangium aridum</name>
    <dbReference type="NCBI Taxonomy" id="2030"/>
    <lineage>
        <taxon>Bacteria</taxon>
        <taxon>Bacillati</taxon>
        <taxon>Actinomycetota</taxon>
        <taxon>Actinomycetes</taxon>
        <taxon>Pseudonocardiales</taxon>
        <taxon>Pseudonocardiaceae</taxon>
        <taxon>Kibdelosporangium</taxon>
    </lineage>
</organism>
<dbReference type="RefSeq" id="WP_235038668.1">
    <property type="nucleotide sequence ID" value="NZ_FWXV01000002.1"/>
</dbReference>
<evidence type="ECO:0000256" key="6">
    <source>
        <dbReference type="SAM" id="Phobius"/>
    </source>
</evidence>
<keyword evidence="5 6" id="KW-0472">Membrane</keyword>
<protein>
    <submittedName>
        <fullName evidence="8">Type II secretion system (T2SS), protein F</fullName>
    </submittedName>
</protein>
<evidence type="ECO:0000256" key="5">
    <source>
        <dbReference type="ARBA" id="ARBA00023136"/>
    </source>
</evidence>
<evidence type="ECO:0000256" key="3">
    <source>
        <dbReference type="ARBA" id="ARBA00022692"/>
    </source>
</evidence>
<proteinExistence type="predicted"/>
<keyword evidence="9" id="KW-1185">Reference proteome</keyword>
<sequence>MTIDSWALVALAAALLVAPGAGVTRLRLAALSRRSRRKLLGSHLIPATAAAISVVLATVLGAWMIALPVAVAAWFGARRLLRPPQPQADPLRLATSWDLLAACLRAGLPVPAAVGVIADRVPGDGGKALRTTAGLLALGADATDAWRPALNVPATAPLARSARRTARSGTELATVAAALATDVRVSAHDIAEARAQRAGVLIAGPLGLCFLPAFVCLGIVPVIAGLAGHLGLGG</sequence>
<name>A0A1W2DQ85_KIBAR</name>
<dbReference type="GO" id="GO:0005886">
    <property type="term" value="C:plasma membrane"/>
    <property type="evidence" value="ECO:0007669"/>
    <property type="project" value="UniProtKB-SubCell"/>
</dbReference>
<comment type="subcellular location">
    <subcellularLocation>
        <location evidence="1">Cell membrane</location>
        <topology evidence="1">Multi-pass membrane protein</topology>
    </subcellularLocation>
</comment>
<dbReference type="InterPro" id="IPR018076">
    <property type="entry name" value="T2SS_GspF_dom"/>
</dbReference>
<evidence type="ECO:0000313" key="8">
    <source>
        <dbReference type="EMBL" id="SMC99627.1"/>
    </source>
</evidence>
<evidence type="ECO:0000256" key="2">
    <source>
        <dbReference type="ARBA" id="ARBA00022475"/>
    </source>
</evidence>
<reference evidence="8 9" key="1">
    <citation type="submission" date="2017-04" db="EMBL/GenBank/DDBJ databases">
        <authorList>
            <person name="Afonso C.L."/>
            <person name="Miller P.J."/>
            <person name="Scott M.A."/>
            <person name="Spackman E."/>
            <person name="Goraichik I."/>
            <person name="Dimitrov K.M."/>
            <person name="Suarez D.L."/>
            <person name="Swayne D.E."/>
        </authorList>
    </citation>
    <scope>NUCLEOTIDE SEQUENCE [LARGE SCALE GENOMIC DNA]</scope>
    <source>
        <strain evidence="8 9">DSM 43828</strain>
    </source>
</reference>
<evidence type="ECO:0000313" key="9">
    <source>
        <dbReference type="Proteomes" id="UP000192674"/>
    </source>
</evidence>